<feature type="signal peptide" evidence="2">
    <location>
        <begin position="1"/>
        <end position="22"/>
    </location>
</feature>
<evidence type="ECO:0000313" key="3">
    <source>
        <dbReference type="EMBL" id="NYI45675.1"/>
    </source>
</evidence>
<dbReference type="RefSeq" id="WP_179649308.1">
    <property type="nucleotide sequence ID" value="NZ_JACBZM010000001.1"/>
</dbReference>
<name>A0A7Z0CP93_9ACTN</name>
<accession>A0A7Z0CP93</accession>
<gene>
    <name evidence="3" type="ORF">BJ993_002755</name>
</gene>
<feature type="compositionally biased region" description="Low complexity" evidence="1">
    <location>
        <begin position="31"/>
        <end position="58"/>
    </location>
</feature>
<evidence type="ECO:0000256" key="2">
    <source>
        <dbReference type="SAM" id="SignalP"/>
    </source>
</evidence>
<evidence type="ECO:0000256" key="1">
    <source>
        <dbReference type="SAM" id="MobiDB-lite"/>
    </source>
</evidence>
<comment type="caution">
    <text evidence="3">The sequence shown here is derived from an EMBL/GenBank/DDBJ whole genome shotgun (WGS) entry which is preliminary data.</text>
</comment>
<organism evidence="3 4">
    <name type="scientific">Nocardioides aromaticivorans</name>
    <dbReference type="NCBI Taxonomy" id="200618"/>
    <lineage>
        <taxon>Bacteria</taxon>
        <taxon>Bacillati</taxon>
        <taxon>Actinomycetota</taxon>
        <taxon>Actinomycetes</taxon>
        <taxon>Propionibacteriales</taxon>
        <taxon>Nocardioidaceae</taxon>
        <taxon>Nocardioides</taxon>
    </lineage>
</organism>
<evidence type="ECO:0000313" key="4">
    <source>
        <dbReference type="Proteomes" id="UP000562045"/>
    </source>
</evidence>
<keyword evidence="2" id="KW-0732">Signal</keyword>
<proteinExistence type="predicted"/>
<dbReference type="EMBL" id="JACBZM010000001">
    <property type="protein sequence ID" value="NYI45675.1"/>
    <property type="molecule type" value="Genomic_DNA"/>
</dbReference>
<dbReference type="Proteomes" id="UP000562045">
    <property type="component" value="Unassembled WGS sequence"/>
</dbReference>
<feature type="region of interest" description="Disordered" evidence="1">
    <location>
        <begin position="23"/>
        <end position="67"/>
    </location>
</feature>
<sequence length="219" mass="22535">MFRRTPAALALLLALGAASLSACNDDDKASDSTPSGTPTSDTATTDTSSDAPAPTTDADLGDDADADAGDVVIEPGAIGAARVGMTRAEWEGTGLFEDGALVCEGELIHWAGEPKGFGVLTDEDATITQLTVGTPGPHTKHGDIEVGSTYGELKAAWPDLTEPVEDGFDQASVYPPGEEDGDVYIAFLLDAPVDEVTDDTEVAVIGVSGGQKPNFQYDC</sequence>
<dbReference type="AlphaFoldDB" id="A0A7Z0CP93"/>
<dbReference type="PROSITE" id="PS51257">
    <property type="entry name" value="PROKAR_LIPOPROTEIN"/>
    <property type="match status" value="1"/>
</dbReference>
<protein>
    <submittedName>
        <fullName evidence="3">Uncharacterized protein</fullName>
    </submittedName>
</protein>
<feature type="chain" id="PRO_5038667746" evidence="2">
    <location>
        <begin position="23"/>
        <end position="219"/>
    </location>
</feature>
<reference evidence="3 4" key="1">
    <citation type="submission" date="2020-07" db="EMBL/GenBank/DDBJ databases">
        <title>Sequencing the genomes of 1000 actinobacteria strains.</title>
        <authorList>
            <person name="Klenk H.-P."/>
        </authorList>
    </citation>
    <scope>NUCLEOTIDE SEQUENCE [LARGE SCALE GENOMIC DNA]</scope>
    <source>
        <strain evidence="3 4">DSM 15131</strain>
    </source>
</reference>